<evidence type="ECO:0000256" key="5">
    <source>
        <dbReference type="ARBA" id="ARBA00023002"/>
    </source>
</evidence>
<keyword evidence="4" id="KW-0274">FAD</keyword>
<evidence type="ECO:0000256" key="1">
    <source>
        <dbReference type="ARBA" id="ARBA00001974"/>
    </source>
</evidence>
<dbReference type="InterPro" id="IPR016164">
    <property type="entry name" value="FAD-linked_Oxase-like_C"/>
</dbReference>
<dbReference type="SUPFAM" id="SSF55103">
    <property type="entry name" value="FAD-linked oxidases, C-terminal domain"/>
    <property type="match status" value="1"/>
</dbReference>
<gene>
    <name evidence="7" type="ORF">D3227_26205</name>
</gene>
<keyword evidence="5" id="KW-0560">Oxidoreductase</keyword>
<dbReference type="Pfam" id="PF01565">
    <property type="entry name" value="FAD_binding_4"/>
    <property type="match status" value="1"/>
</dbReference>
<organism evidence="7 8">
    <name type="scientific">Mesorhizobium waimense</name>
    <dbReference type="NCBI Taxonomy" id="1300307"/>
    <lineage>
        <taxon>Bacteria</taxon>
        <taxon>Pseudomonadati</taxon>
        <taxon>Pseudomonadota</taxon>
        <taxon>Alphaproteobacteria</taxon>
        <taxon>Hyphomicrobiales</taxon>
        <taxon>Phyllobacteriaceae</taxon>
        <taxon>Mesorhizobium</taxon>
    </lineage>
</organism>
<dbReference type="Gene3D" id="3.30.43.10">
    <property type="entry name" value="Uridine Diphospho-n-acetylenolpyruvylglucosamine Reductase, domain 2"/>
    <property type="match status" value="1"/>
</dbReference>
<dbReference type="OrthoDB" id="9809290at2"/>
<keyword evidence="3" id="KW-0285">Flavoprotein</keyword>
<evidence type="ECO:0000256" key="2">
    <source>
        <dbReference type="ARBA" id="ARBA00008000"/>
    </source>
</evidence>
<dbReference type="FunFam" id="1.10.45.10:FF:000001">
    <property type="entry name" value="D-lactate dehydrogenase mitochondrial"/>
    <property type="match status" value="1"/>
</dbReference>
<dbReference type="FunFam" id="3.30.465.10:FF:000001">
    <property type="entry name" value="D-2-hydroxyglutarate dehydrogenase, mitochondrial"/>
    <property type="match status" value="1"/>
</dbReference>
<reference evidence="7 8" key="1">
    <citation type="submission" date="2018-09" db="EMBL/GenBank/DDBJ databases">
        <title>Mesorhizobium carmichaelinearum sp. nov. isolated from Carmichaelinea spp. root nodules in New Zealand.</title>
        <authorList>
            <person name="De Meyer S.E."/>
        </authorList>
    </citation>
    <scope>NUCLEOTIDE SEQUENCE [LARGE SCALE GENOMIC DNA]</scope>
    <source>
        <strain evidence="7 8">ICMP19557</strain>
    </source>
</reference>
<dbReference type="GO" id="GO:0071949">
    <property type="term" value="F:FAD binding"/>
    <property type="evidence" value="ECO:0007669"/>
    <property type="project" value="InterPro"/>
</dbReference>
<dbReference type="SUPFAM" id="SSF56176">
    <property type="entry name" value="FAD-binding/transporter-associated domain-like"/>
    <property type="match status" value="1"/>
</dbReference>
<dbReference type="InterPro" id="IPR016166">
    <property type="entry name" value="FAD-bd_PCMH"/>
</dbReference>
<dbReference type="RefSeq" id="WP_120017173.1">
    <property type="nucleotide sequence ID" value="NZ_QZWZ01000025.1"/>
</dbReference>
<feature type="domain" description="FAD-binding PCMH-type" evidence="6">
    <location>
        <begin position="37"/>
        <end position="218"/>
    </location>
</feature>
<dbReference type="Pfam" id="PF02913">
    <property type="entry name" value="FAD-oxidase_C"/>
    <property type="match status" value="1"/>
</dbReference>
<dbReference type="PANTHER" id="PTHR43716:SF2">
    <property type="entry name" value="BLL6224 PROTEIN"/>
    <property type="match status" value="1"/>
</dbReference>
<dbReference type="Gene3D" id="3.30.70.2190">
    <property type="match status" value="1"/>
</dbReference>
<dbReference type="Proteomes" id="UP000272706">
    <property type="component" value="Unassembled WGS sequence"/>
</dbReference>
<evidence type="ECO:0000313" key="7">
    <source>
        <dbReference type="EMBL" id="RJT32688.1"/>
    </source>
</evidence>
<comment type="caution">
    <text evidence="7">The sequence shown here is derived from an EMBL/GenBank/DDBJ whole genome shotgun (WGS) entry which is preliminary data.</text>
</comment>
<evidence type="ECO:0000259" key="6">
    <source>
        <dbReference type="PROSITE" id="PS51387"/>
    </source>
</evidence>
<dbReference type="PROSITE" id="PS51387">
    <property type="entry name" value="FAD_PCMH"/>
    <property type="match status" value="1"/>
</dbReference>
<dbReference type="GO" id="GO:0022904">
    <property type="term" value="P:respiratory electron transport chain"/>
    <property type="evidence" value="ECO:0007669"/>
    <property type="project" value="TreeGrafter"/>
</dbReference>
<dbReference type="Gene3D" id="3.30.465.10">
    <property type="match status" value="1"/>
</dbReference>
<dbReference type="EMBL" id="QZWZ01000025">
    <property type="protein sequence ID" value="RJT32688.1"/>
    <property type="molecule type" value="Genomic_DNA"/>
</dbReference>
<dbReference type="PANTHER" id="PTHR43716">
    <property type="entry name" value="D-2-HYDROXYGLUTARATE DEHYDROGENASE, MITOCHONDRIAL"/>
    <property type="match status" value="1"/>
</dbReference>
<comment type="similarity">
    <text evidence="2">Belongs to the FAD-binding oxidoreductase/transferase type 4 family.</text>
</comment>
<protein>
    <submittedName>
        <fullName evidence="7">FAD-binding oxidoreductase</fullName>
    </submittedName>
</protein>
<accession>A0A3A5KAQ0</accession>
<dbReference type="GO" id="GO:0016491">
    <property type="term" value="F:oxidoreductase activity"/>
    <property type="evidence" value="ECO:0007669"/>
    <property type="project" value="UniProtKB-KW"/>
</dbReference>
<dbReference type="InterPro" id="IPR016169">
    <property type="entry name" value="FAD-bd_PCMH_sub2"/>
</dbReference>
<dbReference type="InterPro" id="IPR051264">
    <property type="entry name" value="FAD-oxidored/transferase_4"/>
</dbReference>
<name>A0A3A5KAQ0_9HYPH</name>
<evidence type="ECO:0000256" key="3">
    <source>
        <dbReference type="ARBA" id="ARBA00022630"/>
    </source>
</evidence>
<proteinExistence type="inferred from homology"/>
<evidence type="ECO:0000256" key="4">
    <source>
        <dbReference type="ARBA" id="ARBA00022827"/>
    </source>
</evidence>
<dbReference type="InterPro" id="IPR004113">
    <property type="entry name" value="FAD-bd_oxidored_4_C"/>
</dbReference>
<sequence>MDVDSRVLAEFEAQLGPKFVKTGADAEGYLEDFWGRARGKALCVVLPGSTLEVSAVLSICRKHKIAVFPQGGNTSTCLGAVPDASGRSVVLSLRRMNRIISVDPTNGSITAEAGCILADIQKAASDVDRFFPLSLGAEGSCQIGGNVSTNAGGTSVLRYGNTRDLVLGMEVVLPDGQIWNGLRTLRKNNTGYDLKHLFIGAEGSLGVITAVSLKLFPSLAPITAALIAFEDIGNLPAITEPLRRTFDSSIVAMELLSGSEVRIVKQMLPDVTFPFDESNSWLLLVDIASDEPASVGDRLQNTIGDAVETGRITDVVVTVNESQRATIWRLRHSLTEAHKKYGMGMSHDIAVPLAQIPHFIEAAKLKVEEAFPAAEIAVVGHVGDGNLHYNVIFEKFRWDGIQNQAETRKDVFKSIYDIAAEMDGTFSAEHGIGALHVEEMKAYKPAVELEMMKGIKALLDPDNIMNPGRVLPV</sequence>
<keyword evidence="8" id="KW-1185">Reference proteome</keyword>
<comment type="cofactor">
    <cofactor evidence="1">
        <name>FAD</name>
        <dbReference type="ChEBI" id="CHEBI:57692"/>
    </cofactor>
</comment>
<dbReference type="InterPro" id="IPR016167">
    <property type="entry name" value="FAD-bd_PCMH_sub1"/>
</dbReference>
<dbReference type="InterPro" id="IPR036318">
    <property type="entry name" value="FAD-bd_PCMH-like_sf"/>
</dbReference>
<dbReference type="InterPro" id="IPR016171">
    <property type="entry name" value="Vanillyl_alc_oxidase_C-sub2"/>
</dbReference>
<dbReference type="FunFam" id="3.30.70.2740:FF:000001">
    <property type="entry name" value="D-lactate dehydrogenase mitochondrial"/>
    <property type="match status" value="1"/>
</dbReference>
<dbReference type="InterPro" id="IPR006094">
    <property type="entry name" value="Oxid_FAD_bind_N"/>
</dbReference>
<evidence type="ECO:0000313" key="8">
    <source>
        <dbReference type="Proteomes" id="UP000272706"/>
    </source>
</evidence>
<dbReference type="Gene3D" id="1.10.45.10">
    <property type="entry name" value="Vanillyl-alcohol Oxidase, Chain A, domain 4"/>
    <property type="match status" value="1"/>
</dbReference>
<dbReference type="AlphaFoldDB" id="A0A3A5KAQ0"/>
<dbReference type="Gene3D" id="3.30.70.2740">
    <property type="match status" value="1"/>
</dbReference>